<sequence>MSNSALNLADDFAVLKPNLTVETVSVSPTVYAELDAKYNQFKNHALVSQYEFSEDWPTWERHPAGDEIVVLLSGKADMMLRVGGKDECVSLREPSAHVVVPAGVWHTAKTSEKTRMLFVTPGEGTENCVAKDLP</sequence>
<keyword evidence="2" id="KW-1185">Reference proteome</keyword>
<dbReference type="InterPro" id="IPR011051">
    <property type="entry name" value="RmlC_Cupin_sf"/>
</dbReference>
<dbReference type="Proteomes" id="UP001595617">
    <property type="component" value="Unassembled WGS sequence"/>
</dbReference>
<dbReference type="EMBL" id="JBHRYR010000003">
    <property type="protein sequence ID" value="MFC3853228.1"/>
    <property type="molecule type" value="Genomic_DNA"/>
</dbReference>
<reference evidence="2" key="1">
    <citation type="journal article" date="2019" name="Int. J. Syst. Evol. Microbiol.">
        <title>The Global Catalogue of Microorganisms (GCM) 10K type strain sequencing project: providing services to taxonomists for standard genome sequencing and annotation.</title>
        <authorList>
            <consortium name="The Broad Institute Genomics Platform"/>
            <consortium name="The Broad Institute Genome Sequencing Center for Infectious Disease"/>
            <person name="Wu L."/>
            <person name="Ma J."/>
        </authorList>
    </citation>
    <scope>NUCLEOTIDE SEQUENCE [LARGE SCALE GENOMIC DNA]</scope>
    <source>
        <strain evidence="2">IBRC 10765</strain>
    </source>
</reference>
<dbReference type="InterPro" id="IPR014710">
    <property type="entry name" value="RmlC-like_jellyroll"/>
</dbReference>
<gene>
    <name evidence="1" type="ORF">ACFOOG_10335</name>
</gene>
<name>A0ABV8A0W4_9GAMM</name>
<evidence type="ECO:0000313" key="1">
    <source>
        <dbReference type="EMBL" id="MFC3853228.1"/>
    </source>
</evidence>
<accession>A0ABV8A0W4</accession>
<dbReference type="RefSeq" id="WP_380696185.1">
    <property type="nucleotide sequence ID" value="NZ_JBHRYR010000003.1"/>
</dbReference>
<protein>
    <submittedName>
        <fullName evidence="1">Cupin domain-containing protein</fullName>
    </submittedName>
</protein>
<comment type="caution">
    <text evidence="1">The sequence shown here is derived from an EMBL/GenBank/DDBJ whole genome shotgun (WGS) entry which is preliminary data.</text>
</comment>
<evidence type="ECO:0000313" key="2">
    <source>
        <dbReference type="Proteomes" id="UP001595617"/>
    </source>
</evidence>
<proteinExistence type="predicted"/>
<organism evidence="1 2">
    <name type="scientific">Saccharospirillum mangrovi</name>
    <dbReference type="NCBI Taxonomy" id="2161747"/>
    <lineage>
        <taxon>Bacteria</taxon>
        <taxon>Pseudomonadati</taxon>
        <taxon>Pseudomonadota</taxon>
        <taxon>Gammaproteobacteria</taxon>
        <taxon>Oceanospirillales</taxon>
        <taxon>Saccharospirillaceae</taxon>
        <taxon>Saccharospirillum</taxon>
    </lineage>
</organism>
<dbReference type="Gene3D" id="2.60.120.10">
    <property type="entry name" value="Jelly Rolls"/>
    <property type="match status" value="1"/>
</dbReference>
<dbReference type="SUPFAM" id="SSF51182">
    <property type="entry name" value="RmlC-like cupins"/>
    <property type="match status" value="1"/>
</dbReference>